<gene>
    <name evidence="1" type="ORF">T02_10287</name>
</gene>
<dbReference type="EMBL" id="JYDW01000179">
    <property type="protein sequence ID" value="KRZ52919.1"/>
    <property type="molecule type" value="Genomic_DNA"/>
</dbReference>
<reference evidence="1 2" key="1">
    <citation type="submission" date="2015-05" db="EMBL/GenBank/DDBJ databases">
        <title>Evolution of Trichinella species and genotypes.</title>
        <authorList>
            <person name="Korhonen P.K."/>
            <person name="Edoardo P."/>
            <person name="Giuseppe L.R."/>
            <person name="Gasser R.B."/>
        </authorList>
    </citation>
    <scope>NUCLEOTIDE SEQUENCE [LARGE SCALE GENOMIC DNA]</scope>
    <source>
        <strain evidence="1">ISS10</strain>
    </source>
</reference>
<evidence type="ECO:0000313" key="1">
    <source>
        <dbReference type="EMBL" id="KRZ52919.1"/>
    </source>
</evidence>
<proteinExistence type="predicted"/>
<dbReference type="AlphaFoldDB" id="A0A0V1L0P3"/>
<dbReference type="Proteomes" id="UP000054721">
    <property type="component" value="Unassembled WGS sequence"/>
</dbReference>
<sequence length="65" mass="7680">MSNENIDVIDVPNESLLLNLIPLFVRLNTEDKLYRILMYMSIGKCSAYDYVLRSSLHAYRQIYLH</sequence>
<name>A0A0V1L0P3_9BILA</name>
<evidence type="ECO:0000313" key="2">
    <source>
        <dbReference type="Proteomes" id="UP000054721"/>
    </source>
</evidence>
<keyword evidence="2" id="KW-1185">Reference proteome</keyword>
<organism evidence="1 2">
    <name type="scientific">Trichinella nativa</name>
    <dbReference type="NCBI Taxonomy" id="6335"/>
    <lineage>
        <taxon>Eukaryota</taxon>
        <taxon>Metazoa</taxon>
        <taxon>Ecdysozoa</taxon>
        <taxon>Nematoda</taxon>
        <taxon>Enoplea</taxon>
        <taxon>Dorylaimia</taxon>
        <taxon>Trichinellida</taxon>
        <taxon>Trichinellidae</taxon>
        <taxon>Trichinella</taxon>
    </lineage>
</organism>
<protein>
    <submittedName>
        <fullName evidence="1">Uncharacterized protein</fullName>
    </submittedName>
</protein>
<accession>A0A0V1L0P3</accession>
<comment type="caution">
    <text evidence="1">The sequence shown here is derived from an EMBL/GenBank/DDBJ whole genome shotgun (WGS) entry which is preliminary data.</text>
</comment>
<dbReference type="OrthoDB" id="10587465at2759"/>